<keyword evidence="2" id="KW-1185">Reference proteome</keyword>
<name>A0ACB7CBU1_9ASCO</name>
<protein>
    <submittedName>
        <fullName evidence="1">Uncharacterized protein</fullName>
    </submittedName>
</protein>
<comment type="caution">
    <text evidence="1">The sequence shown here is derived from an EMBL/GenBank/DDBJ whole genome shotgun (WGS) entry which is preliminary data.</text>
</comment>
<sequence length="229" mass="27509">MFWLNQRQFNVFYETFFLRKKRSFCFSKRRLFSAHSKCARWYFDTLELVKHLENEGFTKQQSHSIMQALKTVLEESFREFTKTMVTKEEQERISYTQKVDFAQLRGELKALEKNGLTLIRQDYDRISADLEKLKRVFREEINHTRANVRLDLNLEKGRIRNEYAAHELKIKETDTRIENEINNIRTQAEAIKLQIFQWLIGIITGGGALGEFIINRKKKLMVKYWHTFV</sequence>
<dbReference type="EMBL" id="JABTEG010000004">
    <property type="protein sequence ID" value="KAG4305221.1"/>
    <property type="molecule type" value="Genomic_DNA"/>
</dbReference>
<dbReference type="Proteomes" id="UP000768646">
    <property type="component" value="Unassembled WGS sequence"/>
</dbReference>
<accession>A0ACB7CBU1</accession>
<evidence type="ECO:0000313" key="1">
    <source>
        <dbReference type="EMBL" id="KAG4305221.1"/>
    </source>
</evidence>
<reference evidence="1 2" key="1">
    <citation type="journal article" date="2021" name="Commun. Biol.">
        <title>Genomic insights into the host specific adaptation of the Pneumocystis genus.</title>
        <authorList>
            <person name="Cisse O.H."/>
            <person name="Ma L."/>
            <person name="Dekker J.P."/>
            <person name="Khil P.P."/>
            <person name="Youn J.-H."/>
            <person name="Brenchley J.M."/>
            <person name="Blair R."/>
            <person name="Pahar B."/>
            <person name="Chabe M."/>
            <person name="Van Rompay K.K.A."/>
            <person name="Keesler R."/>
            <person name="Sukura A."/>
            <person name="Hirsch V."/>
            <person name="Kutty G."/>
            <person name="Liu Y."/>
            <person name="Peng L."/>
            <person name="Chen J."/>
            <person name="Song J."/>
            <person name="Weissenbacher-Lang C."/>
            <person name="Xu J."/>
            <person name="Upham N.S."/>
            <person name="Stajich J.E."/>
            <person name="Cuomo C.A."/>
            <person name="Cushion M.T."/>
            <person name="Kovacs J.A."/>
        </authorList>
    </citation>
    <scope>NUCLEOTIDE SEQUENCE [LARGE SCALE GENOMIC DNA]</scope>
    <source>
        <strain evidence="1 2">RABM</strain>
    </source>
</reference>
<evidence type="ECO:0000313" key="2">
    <source>
        <dbReference type="Proteomes" id="UP000768646"/>
    </source>
</evidence>
<gene>
    <name evidence="1" type="ORF">PORY_001391</name>
</gene>
<proteinExistence type="predicted"/>
<organism evidence="1 2">
    <name type="scientific">Pneumocystis oryctolagi</name>
    <dbReference type="NCBI Taxonomy" id="42067"/>
    <lineage>
        <taxon>Eukaryota</taxon>
        <taxon>Fungi</taxon>
        <taxon>Dikarya</taxon>
        <taxon>Ascomycota</taxon>
        <taxon>Taphrinomycotina</taxon>
        <taxon>Pneumocystomycetes</taxon>
        <taxon>Pneumocystaceae</taxon>
        <taxon>Pneumocystis</taxon>
    </lineage>
</organism>